<accession>A0A1D1W4R6</accession>
<dbReference type="AlphaFoldDB" id="A0A1D1W4R6"/>
<dbReference type="EMBL" id="BDGG01000012">
    <property type="protein sequence ID" value="GAV05949.1"/>
    <property type="molecule type" value="Genomic_DNA"/>
</dbReference>
<name>A0A1D1W4R6_RAMVA</name>
<evidence type="ECO:0000313" key="2">
    <source>
        <dbReference type="Proteomes" id="UP000186922"/>
    </source>
</evidence>
<protein>
    <submittedName>
        <fullName evidence="1">Uncharacterized protein</fullName>
    </submittedName>
</protein>
<keyword evidence="2" id="KW-1185">Reference proteome</keyword>
<organism evidence="1 2">
    <name type="scientific">Ramazzottius varieornatus</name>
    <name type="common">Water bear</name>
    <name type="synonym">Tardigrade</name>
    <dbReference type="NCBI Taxonomy" id="947166"/>
    <lineage>
        <taxon>Eukaryota</taxon>
        <taxon>Metazoa</taxon>
        <taxon>Ecdysozoa</taxon>
        <taxon>Tardigrada</taxon>
        <taxon>Eutardigrada</taxon>
        <taxon>Parachela</taxon>
        <taxon>Hypsibioidea</taxon>
        <taxon>Ramazzottiidae</taxon>
        <taxon>Ramazzottius</taxon>
    </lineage>
</organism>
<proteinExistence type="predicted"/>
<reference evidence="1 2" key="1">
    <citation type="journal article" date="2016" name="Nat. Commun.">
        <title>Extremotolerant tardigrade genome and improved radiotolerance of human cultured cells by tardigrade-unique protein.</title>
        <authorList>
            <person name="Hashimoto T."/>
            <person name="Horikawa D.D."/>
            <person name="Saito Y."/>
            <person name="Kuwahara H."/>
            <person name="Kozuka-Hata H."/>
            <person name="Shin-I T."/>
            <person name="Minakuchi Y."/>
            <person name="Ohishi K."/>
            <person name="Motoyama A."/>
            <person name="Aizu T."/>
            <person name="Enomoto A."/>
            <person name="Kondo K."/>
            <person name="Tanaka S."/>
            <person name="Hara Y."/>
            <person name="Koshikawa S."/>
            <person name="Sagara H."/>
            <person name="Miura T."/>
            <person name="Yokobori S."/>
            <person name="Miyagawa K."/>
            <person name="Suzuki Y."/>
            <person name="Kubo T."/>
            <person name="Oyama M."/>
            <person name="Kohara Y."/>
            <person name="Fujiyama A."/>
            <person name="Arakawa K."/>
            <person name="Katayama T."/>
            <person name="Toyoda A."/>
            <person name="Kunieda T."/>
        </authorList>
    </citation>
    <scope>NUCLEOTIDE SEQUENCE [LARGE SCALE GENOMIC DNA]</scope>
    <source>
        <strain evidence="1 2">YOKOZUNA-1</strain>
    </source>
</reference>
<sequence length="115" mass="13581">MKINDVMRLLPARTASNWVESVLRDRSRRVMDLDGLVVRLSDIVERRDIFRRLEVQLPVRSFWAALRNVGLAPQYNIKFTEKFTFSKTFRIGARNIFVSDDIFLMHDRLSKSHTL</sequence>
<comment type="caution">
    <text evidence="1">The sequence shown here is derived from an EMBL/GenBank/DDBJ whole genome shotgun (WGS) entry which is preliminary data.</text>
</comment>
<dbReference type="Proteomes" id="UP000186922">
    <property type="component" value="Unassembled WGS sequence"/>
</dbReference>
<gene>
    <name evidence="1" type="primary">RvY_15999</name>
    <name evidence="1" type="synonym">RvY_15999.1</name>
    <name evidence="1" type="ORF">RvY_15999-1</name>
</gene>
<evidence type="ECO:0000313" key="1">
    <source>
        <dbReference type="EMBL" id="GAV05949.1"/>
    </source>
</evidence>